<dbReference type="PROSITE" id="PS51419">
    <property type="entry name" value="RAB"/>
    <property type="match status" value="1"/>
</dbReference>
<name>A0A914HSH9_GLORO</name>
<dbReference type="PANTHER" id="PTHR47981:SF39">
    <property type="entry name" value="RAS-RELATED PROTEIN RAB"/>
    <property type="match status" value="1"/>
</dbReference>
<dbReference type="InterPro" id="IPR005225">
    <property type="entry name" value="Small_GTP-bd"/>
</dbReference>
<dbReference type="InterPro" id="IPR001806">
    <property type="entry name" value="Small_GTPase"/>
</dbReference>
<accession>A0A914HSH9</accession>
<dbReference type="InterPro" id="IPR027417">
    <property type="entry name" value="P-loop_NTPase"/>
</dbReference>
<dbReference type="SUPFAM" id="SSF52540">
    <property type="entry name" value="P-loop containing nucleoside triphosphate hydrolases"/>
    <property type="match status" value="1"/>
</dbReference>
<keyword evidence="2" id="KW-0547">Nucleotide-binding</keyword>
<dbReference type="PROSITE" id="PS51421">
    <property type="entry name" value="RAS"/>
    <property type="match status" value="1"/>
</dbReference>
<dbReference type="GO" id="GO:0003924">
    <property type="term" value="F:GTPase activity"/>
    <property type="evidence" value="ECO:0007669"/>
    <property type="project" value="InterPro"/>
</dbReference>
<dbReference type="GO" id="GO:0005770">
    <property type="term" value="C:late endosome"/>
    <property type="evidence" value="ECO:0007669"/>
    <property type="project" value="TreeGrafter"/>
</dbReference>
<dbReference type="Gene3D" id="3.40.50.300">
    <property type="entry name" value="P-loop containing nucleotide triphosphate hydrolases"/>
    <property type="match status" value="1"/>
</dbReference>
<dbReference type="SMART" id="SM00173">
    <property type="entry name" value="RAS"/>
    <property type="match status" value="1"/>
</dbReference>
<dbReference type="Proteomes" id="UP000887572">
    <property type="component" value="Unplaced"/>
</dbReference>
<evidence type="ECO:0000313" key="5">
    <source>
        <dbReference type="WBParaSite" id="Gr19_v10_g3552.t1"/>
    </source>
</evidence>
<organism evidence="4 5">
    <name type="scientific">Globodera rostochiensis</name>
    <name type="common">Golden nematode worm</name>
    <name type="synonym">Heterodera rostochiensis</name>
    <dbReference type="NCBI Taxonomy" id="31243"/>
    <lineage>
        <taxon>Eukaryota</taxon>
        <taxon>Metazoa</taxon>
        <taxon>Ecdysozoa</taxon>
        <taxon>Nematoda</taxon>
        <taxon>Chromadorea</taxon>
        <taxon>Rhabditida</taxon>
        <taxon>Tylenchina</taxon>
        <taxon>Tylenchomorpha</taxon>
        <taxon>Tylenchoidea</taxon>
        <taxon>Heteroderidae</taxon>
        <taxon>Heteroderinae</taxon>
        <taxon>Globodera</taxon>
    </lineage>
</organism>
<dbReference type="WBParaSite" id="Gr19_v10_g3552.t1">
    <property type="protein sequence ID" value="Gr19_v10_g3552.t1"/>
    <property type="gene ID" value="Gr19_v10_g3552"/>
</dbReference>
<comment type="similarity">
    <text evidence="1">Belongs to the small GTPase superfamily. Rab family.</text>
</comment>
<dbReference type="GO" id="GO:0005764">
    <property type="term" value="C:lysosome"/>
    <property type="evidence" value="ECO:0007669"/>
    <property type="project" value="TreeGrafter"/>
</dbReference>
<dbReference type="GO" id="GO:0045335">
    <property type="term" value="C:phagocytic vesicle"/>
    <property type="evidence" value="ECO:0007669"/>
    <property type="project" value="TreeGrafter"/>
</dbReference>
<dbReference type="GO" id="GO:0005525">
    <property type="term" value="F:GTP binding"/>
    <property type="evidence" value="ECO:0007669"/>
    <property type="project" value="UniProtKB-KW"/>
</dbReference>
<evidence type="ECO:0000256" key="1">
    <source>
        <dbReference type="ARBA" id="ARBA00006270"/>
    </source>
</evidence>
<dbReference type="GO" id="GO:0090385">
    <property type="term" value="P:phagosome-lysosome fusion"/>
    <property type="evidence" value="ECO:0007669"/>
    <property type="project" value="TreeGrafter"/>
</dbReference>
<evidence type="ECO:0000313" key="4">
    <source>
        <dbReference type="Proteomes" id="UP000887572"/>
    </source>
</evidence>
<sequence>MSSVQSLSTMVHKRECLFKIIVIGDISTGKTSLIQRFIHNNMSGNYKPTLGVDFATKLVQFEDTLIRLQFWDISDKFFFIKNQFLVKLKIISGQERFANMTRVYYRDSHGAIVVYDCKRSDTLAGAYRWKKDLDSKLILDNGQPIPAILVANKSDLENTITGQMLDDYARQGGFRAGFKLSAKTGEGIEPAMDYLLRNVVCAEREGLYLMPMLQRDQNLHRLSLQELEQKKSRGGVSKKRFFQNTCC</sequence>
<proteinExistence type="inferred from homology"/>
<protein>
    <submittedName>
        <fullName evidence="5">Ras-related protein Rab</fullName>
    </submittedName>
</protein>
<dbReference type="Pfam" id="PF00071">
    <property type="entry name" value="Ras"/>
    <property type="match status" value="1"/>
</dbReference>
<evidence type="ECO:0000256" key="3">
    <source>
        <dbReference type="ARBA" id="ARBA00023134"/>
    </source>
</evidence>
<dbReference type="SMART" id="SM00175">
    <property type="entry name" value="RAB"/>
    <property type="match status" value="1"/>
</dbReference>
<dbReference type="AlphaFoldDB" id="A0A914HSH9"/>
<keyword evidence="3" id="KW-0342">GTP-binding</keyword>
<dbReference type="GO" id="GO:0008333">
    <property type="term" value="P:endosome to lysosome transport"/>
    <property type="evidence" value="ECO:0007669"/>
    <property type="project" value="TreeGrafter"/>
</dbReference>
<dbReference type="PRINTS" id="PR00449">
    <property type="entry name" value="RASTRNSFRMNG"/>
</dbReference>
<dbReference type="NCBIfam" id="TIGR00231">
    <property type="entry name" value="small_GTP"/>
    <property type="match status" value="1"/>
</dbReference>
<evidence type="ECO:0000256" key="2">
    <source>
        <dbReference type="ARBA" id="ARBA00022741"/>
    </source>
</evidence>
<keyword evidence="4" id="KW-1185">Reference proteome</keyword>
<reference evidence="5" key="1">
    <citation type="submission" date="2022-11" db="UniProtKB">
        <authorList>
            <consortium name="WormBaseParasite"/>
        </authorList>
    </citation>
    <scope>IDENTIFICATION</scope>
</reference>
<dbReference type="PANTHER" id="PTHR47981">
    <property type="entry name" value="RAB FAMILY"/>
    <property type="match status" value="1"/>
</dbReference>